<keyword evidence="1" id="KW-0540">Nuclease</keyword>
<proteinExistence type="predicted"/>
<evidence type="ECO:0000313" key="2">
    <source>
        <dbReference type="Proteomes" id="UP001242480"/>
    </source>
</evidence>
<protein>
    <submittedName>
        <fullName evidence="1">mRNA-degrading endonuclease toxin of MazEF toxin-antitoxin module</fullName>
    </submittedName>
</protein>
<dbReference type="Pfam" id="PF02452">
    <property type="entry name" value="PemK_toxin"/>
    <property type="match status" value="1"/>
</dbReference>
<evidence type="ECO:0000313" key="1">
    <source>
        <dbReference type="EMBL" id="MDQ0468968.1"/>
    </source>
</evidence>
<dbReference type="GO" id="GO:0004519">
    <property type="term" value="F:endonuclease activity"/>
    <property type="evidence" value="ECO:0007669"/>
    <property type="project" value="UniProtKB-KW"/>
</dbReference>
<keyword evidence="1" id="KW-0378">Hydrolase</keyword>
<gene>
    <name evidence="1" type="ORF">QO011_001968</name>
</gene>
<name>A0ABU0J3X6_9HYPH</name>
<comment type="caution">
    <text evidence="1">The sequence shown here is derived from an EMBL/GenBank/DDBJ whole genome shotgun (WGS) entry which is preliminary data.</text>
</comment>
<keyword evidence="2" id="KW-1185">Reference proteome</keyword>
<reference evidence="1 2" key="1">
    <citation type="submission" date="2023-07" db="EMBL/GenBank/DDBJ databases">
        <title>Genomic Encyclopedia of Type Strains, Phase IV (KMG-IV): sequencing the most valuable type-strain genomes for metagenomic binning, comparative biology and taxonomic classification.</title>
        <authorList>
            <person name="Goeker M."/>
        </authorList>
    </citation>
    <scope>NUCLEOTIDE SEQUENCE [LARGE SCALE GENOMIC DNA]</scope>
    <source>
        <strain evidence="1 2">DSM 19619</strain>
    </source>
</reference>
<dbReference type="EMBL" id="JAUSVX010000002">
    <property type="protein sequence ID" value="MDQ0468968.1"/>
    <property type="molecule type" value="Genomic_DNA"/>
</dbReference>
<dbReference type="RefSeq" id="WP_307270880.1">
    <property type="nucleotide sequence ID" value="NZ_JAUSVX010000002.1"/>
</dbReference>
<dbReference type="InterPro" id="IPR003477">
    <property type="entry name" value="PemK-like"/>
</dbReference>
<organism evidence="1 2">
    <name type="scientific">Labrys wisconsinensis</name>
    <dbReference type="NCBI Taxonomy" id="425677"/>
    <lineage>
        <taxon>Bacteria</taxon>
        <taxon>Pseudomonadati</taxon>
        <taxon>Pseudomonadota</taxon>
        <taxon>Alphaproteobacteria</taxon>
        <taxon>Hyphomicrobiales</taxon>
        <taxon>Xanthobacteraceae</taxon>
        <taxon>Labrys</taxon>
    </lineage>
</organism>
<keyword evidence="1" id="KW-0255">Endonuclease</keyword>
<dbReference type="Proteomes" id="UP001242480">
    <property type="component" value="Unassembled WGS sequence"/>
</dbReference>
<sequence length="145" mass="16359">MTFPSPVPGLVIRYSYLWLAEHRRGQEEGVKDRPCAVVLATTTDEGRQTVVVLPITHTPQSNPQLAVEIPTSVKRRIGLDDERSWVMLTEANQFAWPAPDLRPARHGDASSVVYGPLPYRLFEQIRQGFIKALKERRAGTVPRTE</sequence>
<accession>A0ABU0J3X6</accession>